<evidence type="ECO:0000259" key="6">
    <source>
        <dbReference type="SMART" id="SM01027"/>
    </source>
</evidence>
<keyword evidence="3" id="KW-0963">Cytoplasm</keyword>
<protein>
    <recommendedName>
        <fullName evidence="6">Beta-Casp domain-containing protein</fullName>
    </recommendedName>
</protein>
<evidence type="ECO:0000313" key="8">
    <source>
        <dbReference type="Proteomes" id="UP000233551"/>
    </source>
</evidence>
<dbReference type="Pfam" id="PF10996">
    <property type="entry name" value="Beta-Casp"/>
    <property type="match status" value="1"/>
</dbReference>
<keyword evidence="5" id="KW-0732">Signal</keyword>
<evidence type="ECO:0000256" key="2">
    <source>
        <dbReference type="ARBA" id="ARBA00004496"/>
    </source>
</evidence>
<feature type="signal peptide" evidence="5">
    <location>
        <begin position="1"/>
        <end position="21"/>
    </location>
</feature>
<dbReference type="Gene3D" id="3.40.50.10890">
    <property type="match status" value="1"/>
</dbReference>
<proteinExistence type="predicted"/>
<accession>A0A2I0K4F6</accession>
<comment type="subcellular location">
    <subcellularLocation>
        <location evidence="2">Cytoplasm</location>
    </subcellularLocation>
    <subcellularLocation>
        <location evidence="1">Nucleus</location>
    </subcellularLocation>
</comment>
<feature type="domain" description="Beta-Casp" evidence="6">
    <location>
        <begin position="367"/>
        <end position="494"/>
    </location>
</feature>
<keyword evidence="4" id="KW-0539">Nucleus</keyword>
<evidence type="ECO:0000256" key="4">
    <source>
        <dbReference type="ARBA" id="ARBA00023242"/>
    </source>
</evidence>
<dbReference type="SMART" id="SM01027">
    <property type="entry name" value="Beta-Casp"/>
    <property type="match status" value="1"/>
</dbReference>
<dbReference type="SUPFAM" id="SSF56281">
    <property type="entry name" value="Metallo-hydrolase/oxidoreductase"/>
    <property type="match status" value="1"/>
</dbReference>
<dbReference type="PANTHER" id="PTHR46094">
    <property type="entry name" value="INTEGRATOR COMPLEX SUBUNIT 9"/>
    <property type="match status" value="1"/>
</dbReference>
<dbReference type="InterPro" id="IPR036866">
    <property type="entry name" value="RibonucZ/Hydroxyglut_hydro"/>
</dbReference>
<dbReference type="GO" id="GO:0005737">
    <property type="term" value="C:cytoplasm"/>
    <property type="evidence" value="ECO:0007669"/>
    <property type="project" value="UniProtKB-SubCell"/>
</dbReference>
<dbReference type="EMBL" id="PGOL01000914">
    <property type="protein sequence ID" value="PKI63013.1"/>
    <property type="molecule type" value="Genomic_DNA"/>
</dbReference>
<organism evidence="7 8">
    <name type="scientific">Punica granatum</name>
    <name type="common">Pomegranate</name>
    <dbReference type="NCBI Taxonomy" id="22663"/>
    <lineage>
        <taxon>Eukaryota</taxon>
        <taxon>Viridiplantae</taxon>
        <taxon>Streptophyta</taxon>
        <taxon>Embryophyta</taxon>
        <taxon>Tracheophyta</taxon>
        <taxon>Spermatophyta</taxon>
        <taxon>Magnoliopsida</taxon>
        <taxon>eudicotyledons</taxon>
        <taxon>Gunneridae</taxon>
        <taxon>Pentapetalae</taxon>
        <taxon>rosids</taxon>
        <taxon>malvids</taxon>
        <taxon>Myrtales</taxon>
        <taxon>Lythraceae</taxon>
        <taxon>Punica</taxon>
    </lineage>
</organism>
<dbReference type="PANTHER" id="PTHR46094:SF1">
    <property type="entry name" value="INTEGRATOR COMPLEX SUBUNIT 9"/>
    <property type="match status" value="1"/>
</dbReference>
<keyword evidence="8" id="KW-1185">Reference proteome</keyword>
<evidence type="ECO:0000256" key="5">
    <source>
        <dbReference type="SAM" id="SignalP"/>
    </source>
</evidence>
<dbReference type="Proteomes" id="UP000233551">
    <property type="component" value="Unassembled WGS sequence"/>
</dbReference>
<dbReference type="Gene3D" id="3.60.15.10">
    <property type="entry name" value="Ribonuclease Z/Hydroxyacylglutathione hydrolase-like"/>
    <property type="match status" value="1"/>
</dbReference>
<dbReference type="InterPro" id="IPR022712">
    <property type="entry name" value="Beta_Casp"/>
</dbReference>
<gene>
    <name evidence="7" type="ORF">CRG98_016652</name>
</gene>
<dbReference type="STRING" id="22663.A0A2I0K4F6"/>
<name>A0A2I0K4F6_PUNGR</name>
<reference evidence="7 8" key="1">
    <citation type="submission" date="2017-11" db="EMBL/GenBank/DDBJ databases">
        <title>De-novo sequencing of pomegranate (Punica granatum L.) genome.</title>
        <authorList>
            <person name="Akparov Z."/>
            <person name="Amiraslanov A."/>
            <person name="Hajiyeva S."/>
            <person name="Abbasov M."/>
            <person name="Kaur K."/>
            <person name="Hamwieh A."/>
            <person name="Solovyev V."/>
            <person name="Salamov A."/>
            <person name="Braich B."/>
            <person name="Kosarev P."/>
            <person name="Mahmoud A."/>
            <person name="Hajiyev E."/>
            <person name="Babayeva S."/>
            <person name="Izzatullayeva V."/>
            <person name="Mammadov A."/>
            <person name="Mammadov A."/>
            <person name="Sharifova S."/>
            <person name="Ojaghi J."/>
            <person name="Eynullazada K."/>
            <person name="Bayramov B."/>
            <person name="Abdulazimova A."/>
            <person name="Shahmuradov I."/>
        </authorList>
    </citation>
    <scope>NUCLEOTIDE SEQUENCE [LARGE SCALE GENOMIC DNA]</scope>
    <source>
        <strain evidence="8">cv. AG2017</strain>
        <tissue evidence="7">Leaf</tissue>
    </source>
</reference>
<sequence length="711" mass="78896">MIKSTLGSGWACLFPLIPLRAGCELHLASEERAEGFAQGEVESVSWPEVRVEVEEVSQSVTGGGRREREEGELASDMFMELTCLSRGSGIHFPPCYVLDVCGIRILIDCPIDLSALAIFSPLHQESHAVEDEVNLDCLVNKSTEPGSPDLKRQKLEKHLNADALIRAEPWYKTVTNLHLWNIAFIDVVLISSPSAMLGLPFLTRHNGFSAKIYVTEAAAKLGKLMMDNLVAMHTEYRQFYGPEEAGVPQWMNWEELESLPSALREIVLGTDGIELGGWMQLYSAADVEDSVKELHTLKYGEELVGIILTVNWKLLSVFYSSGGEDILLGIDETKEERENLDYICTRVIASVKAGGSVLIPVDRLGMILQLMEQLLVRLENSDVKVPVYVLSYVAEEILAFTNIIPEWLCKQRQGRPHQPPLPSFSSAPSSLPSWPSLSQSDFIALKAAIMCRANWQEPAIVFCPHWNLRLGPAVHLLRRWHGDQNSLLVLEDEVDSGIALLPFSTTMKMEVLRCSFLSGIKLKKVQPLLGTLQPKLVLLPEDLSKRMRCSDANSFSVIHYSVNETVQIPSPDDGLDLDIAPEVIPQLQWRSLREENLSIARLKGKLAMRNGKHLIFPRDELAHPKSEPLLHWGSPDLQRLLTSLSEMGVSGSLLENSGNKERGTATASIVHIQEPNKALVEVRETGTAIITSDKKLASLIFEAVSCVLDGV</sequence>
<feature type="chain" id="PRO_5014183543" description="Beta-Casp domain-containing protein" evidence="5">
    <location>
        <begin position="22"/>
        <end position="711"/>
    </location>
</feature>
<dbReference type="AlphaFoldDB" id="A0A2I0K4F6"/>
<dbReference type="GO" id="GO:0034472">
    <property type="term" value="P:snRNA 3'-end processing"/>
    <property type="evidence" value="ECO:0007669"/>
    <property type="project" value="TreeGrafter"/>
</dbReference>
<evidence type="ECO:0000256" key="3">
    <source>
        <dbReference type="ARBA" id="ARBA00022490"/>
    </source>
</evidence>
<evidence type="ECO:0000313" key="7">
    <source>
        <dbReference type="EMBL" id="PKI63013.1"/>
    </source>
</evidence>
<evidence type="ECO:0000256" key="1">
    <source>
        <dbReference type="ARBA" id="ARBA00004123"/>
    </source>
</evidence>
<comment type="caution">
    <text evidence="7">The sequence shown here is derived from an EMBL/GenBank/DDBJ whole genome shotgun (WGS) entry which is preliminary data.</text>
</comment>
<dbReference type="InterPro" id="IPR027074">
    <property type="entry name" value="Integrator_9su"/>
</dbReference>
<dbReference type="GO" id="GO:0032039">
    <property type="term" value="C:integrator complex"/>
    <property type="evidence" value="ECO:0007669"/>
    <property type="project" value="InterPro"/>
</dbReference>